<sequence length="164" mass="17785">MIQELEKGLTKIVLGSHGAELQLREVYSQAKATAAKLRELIGLIEESIIEHIDTTGEDIELEDGKRWYVGTERKTKAIDDSSVLLAIVQASQGDISKLTTGKDGVLAANPWKNAAVRSLIGEDKFCELFKTTTTACLETGKAVRILKTADPSNAIGMMHFKGGL</sequence>
<gene>
    <name evidence="1" type="ORF">UFOVP1128_19</name>
    <name evidence="2" type="ORF">UFOVP1237_27</name>
    <name evidence="3" type="ORF">UFOVP1489_35</name>
    <name evidence="4" type="ORF">UFOVP1575_24</name>
</gene>
<evidence type="ECO:0000313" key="1">
    <source>
        <dbReference type="EMBL" id="CAB4184544.1"/>
    </source>
</evidence>
<dbReference type="EMBL" id="LR798418">
    <property type="protein sequence ID" value="CAB5230458.1"/>
    <property type="molecule type" value="Genomic_DNA"/>
</dbReference>
<reference evidence="1" key="1">
    <citation type="submission" date="2020-05" db="EMBL/GenBank/DDBJ databases">
        <authorList>
            <person name="Chiriac C."/>
            <person name="Salcher M."/>
            <person name="Ghai R."/>
            <person name="Kavagutti S V."/>
        </authorList>
    </citation>
    <scope>NUCLEOTIDE SEQUENCE</scope>
</reference>
<name>A0A6J5QY36_9CAUD</name>
<evidence type="ECO:0000313" key="2">
    <source>
        <dbReference type="EMBL" id="CAB4192346.1"/>
    </source>
</evidence>
<dbReference type="EMBL" id="LR797438">
    <property type="protein sequence ID" value="CAB4216340.1"/>
    <property type="molecule type" value="Genomic_DNA"/>
</dbReference>
<dbReference type="EMBL" id="LR797065">
    <property type="protein sequence ID" value="CAB4184544.1"/>
    <property type="molecule type" value="Genomic_DNA"/>
</dbReference>
<proteinExistence type="predicted"/>
<organism evidence="1">
    <name type="scientific">uncultured Caudovirales phage</name>
    <dbReference type="NCBI Taxonomy" id="2100421"/>
    <lineage>
        <taxon>Viruses</taxon>
        <taxon>Duplodnaviria</taxon>
        <taxon>Heunggongvirae</taxon>
        <taxon>Uroviricota</taxon>
        <taxon>Caudoviricetes</taxon>
        <taxon>Peduoviridae</taxon>
        <taxon>Maltschvirus</taxon>
        <taxon>Maltschvirus maltsch</taxon>
    </lineage>
</organism>
<evidence type="ECO:0000313" key="3">
    <source>
        <dbReference type="EMBL" id="CAB4216340.1"/>
    </source>
</evidence>
<evidence type="ECO:0000313" key="4">
    <source>
        <dbReference type="EMBL" id="CAB5230458.1"/>
    </source>
</evidence>
<accession>A0A6J5QY36</accession>
<dbReference type="EMBL" id="LR797184">
    <property type="protein sequence ID" value="CAB4192346.1"/>
    <property type="molecule type" value="Genomic_DNA"/>
</dbReference>
<protein>
    <submittedName>
        <fullName evidence="1">Uncharacterized protein</fullName>
    </submittedName>
</protein>